<dbReference type="GO" id="GO:0006508">
    <property type="term" value="P:proteolysis"/>
    <property type="evidence" value="ECO:0007669"/>
    <property type="project" value="InterPro"/>
</dbReference>
<evidence type="ECO:0000313" key="3">
    <source>
        <dbReference type="EMBL" id="URN93188.1"/>
    </source>
</evidence>
<proteinExistence type="predicted"/>
<dbReference type="AlphaFoldDB" id="A0A9J6ZB00"/>
<dbReference type="Proteomes" id="UP001056756">
    <property type="component" value="Chromosome"/>
</dbReference>
<protein>
    <submittedName>
        <fullName evidence="3">Sigma-E processing peptidase SpoIIGA</fullName>
    </submittedName>
</protein>
<name>A0A9J6ZB00_9BACL</name>
<dbReference type="EMBL" id="CP097899">
    <property type="protein sequence ID" value="URN93188.1"/>
    <property type="molecule type" value="Genomic_DNA"/>
</dbReference>
<evidence type="ECO:0000313" key="4">
    <source>
        <dbReference type="Proteomes" id="UP001056756"/>
    </source>
</evidence>
<evidence type="ECO:0000256" key="1">
    <source>
        <dbReference type="PIRSR" id="PIRSR018571-1"/>
    </source>
</evidence>
<organism evidence="3 4">
    <name type="scientific">Candidatus Pristimantibacillus lignocellulolyticus</name>
    <dbReference type="NCBI Taxonomy" id="2994561"/>
    <lineage>
        <taxon>Bacteria</taxon>
        <taxon>Bacillati</taxon>
        <taxon>Bacillota</taxon>
        <taxon>Bacilli</taxon>
        <taxon>Bacillales</taxon>
        <taxon>Paenibacillaceae</taxon>
        <taxon>Candidatus Pristimantibacillus</taxon>
    </lineage>
</organism>
<dbReference type="NCBIfam" id="TIGR02854">
    <property type="entry name" value="spore_II_GA"/>
    <property type="match status" value="1"/>
</dbReference>
<dbReference type="KEGG" id="plig:NAG76_15255"/>
<reference evidence="3" key="1">
    <citation type="submission" date="2022-05" db="EMBL/GenBank/DDBJ databases">
        <title>Novel bacterial taxa in a minimal lignocellulolytic consortium and its capacity to transform plastics disclosed by genome-resolved metagenomics.</title>
        <authorList>
            <person name="Rodriguez C.A.D."/>
            <person name="Diaz-Garcia L."/>
            <person name="Herrera K."/>
            <person name="Tarazona N.A."/>
            <person name="Sproer C."/>
            <person name="Overmann J."/>
            <person name="Jimenez D.J."/>
        </authorList>
    </citation>
    <scope>NUCLEOTIDE SEQUENCE</scope>
    <source>
        <strain evidence="3">MAG5</strain>
    </source>
</reference>
<feature type="transmembrane region" description="Helical" evidence="2">
    <location>
        <begin position="91"/>
        <end position="111"/>
    </location>
</feature>
<evidence type="ECO:0000256" key="2">
    <source>
        <dbReference type="SAM" id="Phobius"/>
    </source>
</evidence>
<dbReference type="PIRSF" id="PIRSF018571">
    <property type="entry name" value="SpoIIGA"/>
    <property type="match status" value="1"/>
</dbReference>
<gene>
    <name evidence="3" type="primary">spoIIGA</name>
    <name evidence="3" type="ORF">NAG76_15255</name>
</gene>
<keyword evidence="2" id="KW-0472">Membrane</keyword>
<feature type="transmembrane region" description="Helical" evidence="2">
    <location>
        <begin position="58"/>
        <end position="79"/>
    </location>
</feature>
<keyword evidence="2" id="KW-0812">Transmembrane</keyword>
<sequence>MKVYLDVLLLRELLVDGVLLLTTGWIRGYKPKAWRVLLAGSVGALYTMAMVFPSLSSLYHVSIKLFVSILMIYITFGYYSLQSFLRDIISFYIVSFVAAGGMMALYFLLMRSSQEVWANVLFIGGTVTTKLHIGIFYLFASFAIALFMFSSFVRSKKKHQLMQSHLAEVEVDIEGQMFTCTGLIDTGNQLYDPLTKHPVMIIEVSKLEDALPAKFLKALKQGETNDALMLLSTEQLQFQWQDRIRIIPFRGVNKGSQFLLAIKPDCVKVNHDGKSFESIKVLIGFDGGQLSGDGSYQAIIHPSMVSGGGL</sequence>
<dbReference type="GO" id="GO:0030436">
    <property type="term" value="P:asexual sporulation"/>
    <property type="evidence" value="ECO:0007669"/>
    <property type="project" value="InterPro"/>
</dbReference>
<feature type="active site" evidence="1">
    <location>
        <position position="185"/>
    </location>
</feature>
<keyword evidence="2" id="KW-1133">Transmembrane helix</keyword>
<feature type="transmembrane region" description="Helical" evidence="2">
    <location>
        <begin position="131"/>
        <end position="153"/>
    </location>
</feature>
<feature type="transmembrane region" description="Helical" evidence="2">
    <location>
        <begin position="33"/>
        <end position="52"/>
    </location>
</feature>
<dbReference type="GO" id="GO:0004190">
    <property type="term" value="F:aspartic-type endopeptidase activity"/>
    <property type="evidence" value="ECO:0007669"/>
    <property type="project" value="InterPro"/>
</dbReference>
<accession>A0A9J6ZB00</accession>
<dbReference type="InterPro" id="IPR005081">
    <property type="entry name" value="SpoIIGA"/>
</dbReference>
<dbReference type="Pfam" id="PF03419">
    <property type="entry name" value="Peptidase_U4"/>
    <property type="match status" value="1"/>
</dbReference>
<feature type="transmembrane region" description="Helical" evidence="2">
    <location>
        <begin position="6"/>
        <end position="26"/>
    </location>
</feature>